<feature type="compositionally biased region" description="Basic residues" evidence="1">
    <location>
        <begin position="152"/>
        <end position="163"/>
    </location>
</feature>
<feature type="region of interest" description="Disordered" evidence="1">
    <location>
        <begin position="1"/>
        <end position="268"/>
    </location>
</feature>
<dbReference type="Proteomes" id="UP000078559">
    <property type="component" value="Unassembled WGS sequence"/>
</dbReference>
<feature type="compositionally biased region" description="Low complexity" evidence="1">
    <location>
        <begin position="234"/>
        <end position="247"/>
    </location>
</feature>
<feature type="region of interest" description="Disordered" evidence="1">
    <location>
        <begin position="374"/>
        <end position="399"/>
    </location>
</feature>
<keyword evidence="3" id="KW-1185">Reference proteome</keyword>
<evidence type="ECO:0000313" key="2">
    <source>
        <dbReference type="EMBL" id="KUI64447.1"/>
    </source>
</evidence>
<evidence type="ECO:0000313" key="3">
    <source>
        <dbReference type="Proteomes" id="UP000078559"/>
    </source>
</evidence>
<dbReference type="AlphaFoldDB" id="A0A194VKC4"/>
<feature type="compositionally biased region" description="Polar residues" evidence="1">
    <location>
        <begin position="178"/>
        <end position="188"/>
    </location>
</feature>
<organism evidence="2 3">
    <name type="scientific">Cytospora mali</name>
    <name type="common">Apple Valsa canker fungus</name>
    <name type="synonym">Valsa mali</name>
    <dbReference type="NCBI Taxonomy" id="578113"/>
    <lineage>
        <taxon>Eukaryota</taxon>
        <taxon>Fungi</taxon>
        <taxon>Dikarya</taxon>
        <taxon>Ascomycota</taxon>
        <taxon>Pezizomycotina</taxon>
        <taxon>Sordariomycetes</taxon>
        <taxon>Sordariomycetidae</taxon>
        <taxon>Diaporthales</taxon>
        <taxon>Cytosporaceae</taxon>
        <taxon>Cytospora</taxon>
    </lineage>
</organism>
<gene>
    <name evidence="2" type="ORF">VM1G_12119</name>
</gene>
<proteinExistence type="predicted"/>
<protein>
    <submittedName>
        <fullName evidence="2">Uncharacterized protein</fullName>
    </submittedName>
</protein>
<dbReference type="OrthoDB" id="5243384at2759"/>
<reference evidence="2" key="1">
    <citation type="submission" date="2014-12" db="EMBL/GenBank/DDBJ databases">
        <title>Genome Sequence of Valsa Canker Pathogens Uncovers a Specific Adaption of Colonization on Woody Bark.</title>
        <authorList>
            <person name="Yin Z."/>
            <person name="Liu H."/>
            <person name="Gao X."/>
            <person name="Li Z."/>
            <person name="Song N."/>
            <person name="Ke X."/>
            <person name="Dai Q."/>
            <person name="Wu Y."/>
            <person name="Sun Y."/>
            <person name="Xu J.-R."/>
            <person name="Kang Z.K."/>
            <person name="Wang L."/>
            <person name="Huang L."/>
        </authorList>
    </citation>
    <scope>NUCLEOTIDE SEQUENCE [LARGE SCALE GENOMIC DNA]</scope>
    <source>
        <strain evidence="2">03-8</strain>
    </source>
</reference>
<dbReference type="EMBL" id="KN796151">
    <property type="protein sequence ID" value="KUI64447.1"/>
    <property type="molecule type" value="Genomic_DNA"/>
</dbReference>
<sequence>MQPTRGGRDDRYRGQSRYTHRSKLEHEDASIDSGYGSSATALPKLSHQDAPGSYHVQTSRHHAKTSSRSSPSRDRHGLDEKHSGHSKHKDSDSDTDYDPRDKYYIDVDDDEYDNMSFRNGETQKDRHAGINKGKRRESDASTSSGRSDNDRSRHKSSSARRRTSGSSTGSNTRKRYSSTDSKTTSTQADIRDRRARGSSRQPRSKASAASHSRHESNYRSLSPIPSEWGDSDDASQSARPRQASSRRSPCDVRNLMSKKGQNASAGWIDPKGETAQSFLQKLTKGVDIKSVGKVGLDAAAVAAIKVAVGTRVPWKQRIPKTVAAGAAAAIMDFVVKKTSFQPKGMVGTIFARQFVEIILANLIINPVSTKVTGAAQNGTGGGKPAVGGRSGGSGRRGRR</sequence>
<feature type="compositionally biased region" description="Basic and acidic residues" evidence="1">
    <location>
        <begin position="1"/>
        <end position="13"/>
    </location>
</feature>
<accession>A0A194VKC4</accession>
<evidence type="ECO:0000256" key="1">
    <source>
        <dbReference type="SAM" id="MobiDB-lite"/>
    </source>
</evidence>
<feature type="compositionally biased region" description="Basic and acidic residues" evidence="1">
    <location>
        <begin position="71"/>
        <end position="105"/>
    </location>
</feature>
<name>A0A194VKC4_CYTMA</name>
<feature type="compositionally biased region" description="Gly residues" evidence="1">
    <location>
        <begin position="378"/>
        <end position="399"/>
    </location>
</feature>